<dbReference type="GeneID" id="85325661"/>
<evidence type="ECO:0000256" key="1">
    <source>
        <dbReference type="SAM" id="MobiDB-lite"/>
    </source>
</evidence>
<sequence>MQWRVFTLMQTLKSVFSTSTVSYSEPCQRGKSSPRPPCSPPPASSVCSTACRAVMTFLNDICMAGPALNRAWKYMSFYEFDRVTRLRGRSQGSTEFAPDPRAPQSTAPLSTDPSTTAPTQSPTATSTGRASGLNWNTGNKGRPWQPGRPCCLGIAGIYLTGFIWDACLNAHGAYEGRGHYKGFYTRCNGPSYY</sequence>
<feature type="compositionally biased region" description="Low complexity" evidence="1">
    <location>
        <begin position="110"/>
        <end position="127"/>
    </location>
</feature>
<protein>
    <submittedName>
        <fullName evidence="3">Uncharacterized protein</fullName>
    </submittedName>
</protein>
<proteinExistence type="predicted"/>
<evidence type="ECO:0000313" key="4">
    <source>
        <dbReference type="Proteomes" id="UP001172101"/>
    </source>
</evidence>
<comment type="caution">
    <text evidence="3">The sequence shown here is derived from an EMBL/GenBank/DDBJ whole genome shotgun (WGS) entry which is preliminary data.</text>
</comment>
<dbReference type="AlphaFoldDB" id="A0AA40ADQ3"/>
<organism evidence="3 4">
    <name type="scientific">Lasiosphaeria miniovina</name>
    <dbReference type="NCBI Taxonomy" id="1954250"/>
    <lineage>
        <taxon>Eukaryota</taxon>
        <taxon>Fungi</taxon>
        <taxon>Dikarya</taxon>
        <taxon>Ascomycota</taxon>
        <taxon>Pezizomycotina</taxon>
        <taxon>Sordariomycetes</taxon>
        <taxon>Sordariomycetidae</taxon>
        <taxon>Sordariales</taxon>
        <taxon>Lasiosphaeriaceae</taxon>
        <taxon>Lasiosphaeria</taxon>
    </lineage>
</organism>
<feature type="chain" id="PRO_5041376597" evidence="2">
    <location>
        <begin position="18"/>
        <end position="193"/>
    </location>
</feature>
<dbReference type="EMBL" id="JAUIRO010000005">
    <property type="protein sequence ID" value="KAK0713867.1"/>
    <property type="molecule type" value="Genomic_DNA"/>
</dbReference>
<dbReference type="RefSeq" id="XP_060295189.1">
    <property type="nucleotide sequence ID" value="XM_060442391.1"/>
</dbReference>
<accession>A0AA40ADQ3</accession>
<dbReference type="Proteomes" id="UP001172101">
    <property type="component" value="Unassembled WGS sequence"/>
</dbReference>
<keyword evidence="4" id="KW-1185">Reference proteome</keyword>
<feature type="signal peptide" evidence="2">
    <location>
        <begin position="1"/>
        <end position="17"/>
    </location>
</feature>
<gene>
    <name evidence="3" type="ORF">B0T26DRAFT_718751</name>
</gene>
<evidence type="ECO:0000256" key="2">
    <source>
        <dbReference type="SAM" id="SignalP"/>
    </source>
</evidence>
<reference evidence="3" key="1">
    <citation type="submission" date="2023-06" db="EMBL/GenBank/DDBJ databases">
        <title>Genome-scale phylogeny and comparative genomics of the fungal order Sordariales.</title>
        <authorList>
            <consortium name="Lawrence Berkeley National Laboratory"/>
            <person name="Hensen N."/>
            <person name="Bonometti L."/>
            <person name="Westerberg I."/>
            <person name="Brannstrom I.O."/>
            <person name="Guillou S."/>
            <person name="Cros-Aarteil S."/>
            <person name="Calhoun S."/>
            <person name="Haridas S."/>
            <person name="Kuo A."/>
            <person name="Mondo S."/>
            <person name="Pangilinan J."/>
            <person name="Riley R."/>
            <person name="LaButti K."/>
            <person name="Andreopoulos B."/>
            <person name="Lipzen A."/>
            <person name="Chen C."/>
            <person name="Yanf M."/>
            <person name="Daum C."/>
            <person name="Ng V."/>
            <person name="Clum A."/>
            <person name="Steindorff A."/>
            <person name="Ohm R."/>
            <person name="Martin F."/>
            <person name="Silar P."/>
            <person name="Natvig D."/>
            <person name="Lalanne C."/>
            <person name="Gautier V."/>
            <person name="Ament-velasquez S.L."/>
            <person name="Kruys A."/>
            <person name="Hutchinson M.I."/>
            <person name="Powell A.J."/>
            <person name="Barry K."/>
            <person name="Miller A.N."/>
            <person name="Grigoriev I.V."/>
            <person name="Debuchy R."/>
            <person name="Gladieux P."/>
            <person name="Thoren M.H."/>
            <person name="Johannesson H."/>
        </authorList>
    </citation>
    <scope>NUCLEOTIDE SEQUENCE</scope>
    <source>
        <strain evidence="3">SMH2392-1A</strain>
    </source>
</reference>
<feature type="region of interest" description="Disordered" evidence="1">
    <location>
        <begin position="89"/>
        <end position="141"/>
    </location>
</feature>
<name>A0AA40ADQ3_9PEZI</name>
<keyword evidence="2" id="KW-0732">Signal</keyword>
<evidence type="ECO:0000313" key="3">
    <source>
        <dbReference type="EMBL" id="KAK0713867.1"/>
    </source>
</evidence>
<feature type="region of interest" description="Disordered" evidence="1">
    <location>
        <begin position="23"/>
        <end position="42"/>
    </location>
</feature>